<keyword evidence="9" id="KW-1185">Reference proteome</keyword>
<dbReference type="InterPro" id="IPR022890">
    <property type="entry name" value="Fd--NADP_Rdtase_type_2"/>
</dbReference>
<gene>
    <name evidence="8" type="ORF">DOK78_002171</name>
</gene>
<feature type="binding site" evidence="6">
    <location>
        <position position="120"/>
    </location>
    <ligand>
        <name>FAD</name>
        <dbReference type="ChEBI" id="CHEBI:57692"/>
    </ligand>
</feature>
<reference evidence="8 9" key="1">
    <citation type="submission" date="2021-03" db="EMBL/GenBank/DDBJ databases">
        <authorList>
            <person name="Gilmore M.S."/>
            <person name="Schwartzman J."/>
            <person name="Van Tyne D."/>
            <person name="Martin M."/>
            <person name="Earl A.M."/>
            <person name="Manson A.L."/>
            <person name="Straub T."/>
            <person name="Salamzade R."/>
            <person name="Saavedra J."/>
            <person name="Lebreton F."/>
            <person name="Prichula J."/>
            <person name="Schaufler K."/>
            <person name="Gaca A."/>
            <person name="Sgardioli B."/>
            <person name="Wagenaar J."/>
            <person name="Strong T."/>
        </authorList>
    </citation>
    <scope>NUCLEOTIDE SEQUENCE [LARGE SCALE GENOMIC DNA]</scope>
    <source>
        <strain evidence="8 9">DIV2402</strain>
    </source>
</reference>
<dbReference type="EMBL" id="CP147251">
    <property type="protein sequence ID" value="WYJ77533.1"/>
    <property type="molecule type" value="Genomic_DNA"/>
</dbReference>
<evidence type="ECO:0000256" key="5">
    <source>
        <dbReference type="ARBA" id="ARBA00023002"/>
    </source>
</evidence>
<dbReference type="Gene3D" id="3.50.50.60">
    <property type="entry name" value="FAD/NAD(P)-binding domain"/>
    <property type="match status" value="2"/>
</dbReference>
<feature type="binding site" evidence="6">
    <location>
        <position position="41"/>
    </location>
    <ligand>
        <name>FAD</name>
        <dbReference type="ChEBI" id="CHEBI:57692"/>
    </ligand>
</feature>
<reference evidence="8 9" key="2">
    <citation type="submission" date="2024-03" db="EMBL/GenBank/DDBJ databases">
        <title>The Genome Sequence of Enterococcus sp. DIV2402.</title>
        <authorList>
            <consortium name="The Broad Institute Genomics Platform"/>
            <consortium name="The Broad Institute Microbial Omics Core"/>
            <consortium name="The Broad Institute Genomic Center for Infectious Diseases"/>
            <person name="Earl A."/>
            <person name="Manson A."/>
            <person name="Gilmore M."/>
            <person name="Schwartman J."/>
            <person name="Shea T."/>
            <person name="Abouelleil A."/>
            <person name="Cao P."/>
            <person name="Chapman S."/>
            <person name="Cusick C."/>
            <person name="Young S."/>
            <person name="Neafsey D."/>
            <person name="Nusbaum C."/>
            <person name="Birren B."/>
        </authorList>
    </citation>
    <scope>NUCLEOTIDE SEQUENCE [LARGE SCALE GENOMIC DNA]</scope>
    <source>
        <strain evidence="8 9">DIV2402</strain>
    </source>
</reference>
<feature type="binding site" evidence="6">
    <location>
        <position position="46"/>
    </location>
    <ligand>
        <name>FAD</name>
        <dbReference type="ChEBI" id="CHEBI:57692"/>
    </ligand>
</feature>
<comment type="caution">
    <text evidence="6">Lacks conserved residue(s) required for the propagation of feature annotation.</text>
</comment>
<dbReference type="HAMAP" id="MF_01685">
    <property type="entry name" value="FENR2"/>
    <property type="match status" value="1"/>
</dbReference>
<dbReference type="PRINTS" id="PR00368">
    <property type="entry name" value="FADPNR"/>
</dbReference>
<keyword evidence="2 6" id="KW-0285">Flavoprotein</keyword>
<feature type="binding site" evidence="6">
    <location>
        <position position="280"/>
    </location>
    <ligand>
        <name>FAD</name>
        <dbReference type="ChEBI" id="CHEBI:57692"/>
    </ligand>
</feature>
<dbReference type="InterPro" id="IPR050097">
    <property type="entry name" value="Ferredoxin-NADP_redctase_2"/>
</dbReference>
<dbReference type="InterPro" id="IPR036188">
    <property type="entry name" value="FAD/NAD-bd_sf"/>
</dbReference>
<name>A0ABZ2SP20_9ENTE</name>
<dbReference type="PRINTS" id="PR00469">
    <property type="entry name" value="PNDRDTASEII"/>
</dbReference>
<keyword evidence="5 6" id="KW-0560">Oxidoreductase</keyword>
<keyword evidence="3 6" id="KW-0274">FAD</keyword>
<dbReference type="RefSeq" id="WP_207940346.1">
    <property type="nucleotide sequence ID" value="NZ_CP147251.1"/>
</dbReference>
<organism evidence="8 9">
    <name type="scientific">Candidatus Enterococcus lowellii</name>
    <dbReference type="NCBI Taxonomy" id="2230877"/>
    <lineage>
        <taxon>Bacteria</taxon>
        <taxon>Bacillati</taxon>
        <taxon>Bacillota</taxon>
        <taxon>Bacilli</taxon>
        <taxon>Lactobacillales</taxon>
        <taxon>Enterococcaceae</taxon>
        <taxon>Enterococcus</taxon>
    </lineage>
</organism>
<feature type="binding site" evidence="6">
    <location>
        <position position="86"/>
    </location>
    <ligand>
        <name>FAD</name>
        <dbReference type="ChEBI" id="CHEBI:57692"/>
    </ligand>
</feature>
<comment type="cofactor">
    <cofactor evidence="6">
        <name>FAD</name>
        <dbReference type="ChEBI" id="CHEBI:57692"/>
    </cofactor>
    <text evidence="6">Binds 1 FAD per subunit.</text>
</comment>
<sequence length="328" mass="36552">MTIYDITIVGAGPAGMFAAFYAGMRNAKTKIIDTLPQLGGQLSTLYPEKYIYDIPGYPKIKAGDLVQKLEKQITTFNQRYCLEEQVLKIERQEDGIIEVTTNKRTHYSRAVILALGNGSFQPRKLTVPNAENFENYGIDYYVPDLMKYAGKKVAIAGGGDSAIDWALMLAPIAAEVSLIHRRSEFRAHEHSVNQLKQSSVNIMTPYIIKDVAGERMLEEIYLQEPKSDETVRLSVDYLIVNYGFSSSLNLKDWGMTSSRQGIPVRSDMRSSMEGVYCCGDITLYDGKVNLIATGFGEAPTAVNNALHYINPKNRTQPAHSTSLNLEVE</sequence>
<evidence type="ECO:0000313" key="8">
    <source>
        <dbReference type="EMBL" id="WYJ77533.1"/>
    </source>
</evidence>
<comment type="similarity">
    <text evidence="6">Belongs to the ferredoxin--NADP reductase type 2 family.</text>
</comment>
<evidence type="ECO:0000256" key="1">
    <source>
        <dbReference type="ARBA" id="ARBA00011738"/>
    </source>
</evidence>
<keyword evidence="4 6" id="KW-0521">NADP</keyword>
<evidence type="ECO:0000256" key="3">
    <source>
        <dbReference type="ARBA" id="ARBA00022827"/>
    </source>
</evidence>
<dbReference type="PANTHER" id="PTHR48105">
    <property type="entry name" value="THIOREDOXIN REDUCTASE 1-RELATED-RELATED"/>
    <property type="match status" value="1"/>
</dbReference>
<protein>
    <recommendedName>
        <fullName evidence="6">Ferredoxin--NADP reductase</fullName>
        <shortName evidence="6">FNR</shortName>
        <shortName evidence="6">Fd-NADP(+) reductase</shortName>
        <ecNumber evidence="6">1.18.1.2</ecNumber>
    </recommendedName>
</protein>
<evidence type="ECO:0000313" key="9">
    <source>
        <dbReference type="Proteomes" id="UP000664701"/>
    </source>
</evidence>
<comment type="subunit">
    <text evidence="1 6">Homodimer.</text>
</comment>
<evidence type="ECO:0000256" key="4">
    <source>
        <dbReference type="ARBA" id="ARBA00022857"/>
    </source>
</evidence>
<evidence type="ECO:0000256" key="6">
    <source>
        <dbReference type="HAMAP-Rule" id="MF_01685"/>
    </source>
</evidence>
<dbReference type="SUPFAM" id="SSF51905">
    <property type="entry name" value="FAD/NAD(P)-binding domain"/>
    <property type="match status" value="1"/>
</dbReference>
<evidence type="ECO:0000256" key="2">
    <source>
        <dbReference type="ARBA" id="ARBA00022630"/>
    </source>
</evidence>
<feature type="binding site" evidence="6">
    <location>
        <position position="321"/>
    </location>
    <ligand>
        <name>FAD</name>
        <dbReference type="ChEBI" id="CHEBI:57692"/>
    </ligand>
</feature>
<feature type="binding site" evidence="6">
    <location>
        <position position="33"/>
    </location>
    <ligand>
        <name>FAD</name>
        <dbReference type="ChEBI" id="CHEBI:57692"/>
    </ligand>
</feature>
<accession>A0ABZ2SP20</accession>
<dbReference type="Proteomes" id="UP000664701">
    <property type="component" value="Chromosome"/>
</dbReference>
<feature type="domain" description="FAD/NAD(P)-binding" evidence="7">
    <location>
        <begin position="4"/>
        <end position="302"/>
    </location>
</feature>
<proteinExistence type="inferred from homology"/>
<dbReference type="Pfam" id="PF07992">
    <property type="entry name" value="Pyr_redox_2"/>
    <property type="match status" value="1"/>
</dbReference>
<evidence type="ECO:0000259" key="7">
    <source>
        <dbReference type="Pfam" id="PF07992"/>
    </source>
</evidence>
<dbReference type="EC" id="1.18.1.2" evidence="6"/>
<comment type="catalytic activity">
    <reaction evidence="6">
        <text>2 reduced [2Fe-2S]-[ferredoxin] + NADP(+) + H(+) = 2 oxidized [2Fe-2S]-[ferredoxin] + NADPH</text>
        <dbReference type="Rhea" id="RHEA:20125"/>
        <dbReference type="Rhea" id="RHEA-COMP:10000"/>
        <dbReference type="Rhea" id="RHEA-COMP:10001"/>
        <dbReference type="ChEBI" id="CHEBI:15378"/>
        <dbReference type="ChEBI" id="CHEBI:33737"/>
        <dbReference type="ChEBI" id="CHEBI:33738"/>
        <dbReference type="ChEBI" id="CHEBI:57783"/>
        <dbReference type="ChEBI" id="CHEBI:58349"/>
        <dbReference type="EC" id="1.18.1.2"/>
    </reaction>
</comment>
<dbReference type="InterPro" id="IPR023753">
    <property type="entry name" value="FAD/NAD-binding_dom"/>
</dbReference>